<dbReference type="InterPro" id="IPR000055">
    <property type="entry name" value="Restrct_endonuc_typeI_TRD"/>
</dbReference>
<comment type="caution">
    <text evidence="5">The sequence shown here is derived from an EMBL/GenBank/DDBJ whole genome shotgun (WGS) entry which is preliminary data.</text>
</comment>
<dbReference type="OrthoDB" id="667970at2"/>
<feature type="domain" description="Type I restriction modification DNA specificity" evidence="4">
    <location>
        <begin position="211"/>
        <end position="391"/>
    </location>
</feature>
<dbReference type="RefSeq" id="WP_103805453.1">
    <property type="nucleotide sequence ID" value="NZ_PQVG01000003.1"/>
</dbReference>
<dbReference type="PANTHER" id="PTHR30408">
    <property type="entry name" value="TYPE-1 RESTRICTION ENZYME ECOKI SPECIFICITY PROTEIN"/>
    <property type="match status" value="1"/>
</dbReference>
<evidence type="ECO:0000313" key="5">
    <source>
        <dbReference type="EMBL" id="POY40391.1"/>
    </source>
</evidence>
<dbReference type="PANTHER" id="PTHR30408:SF12">
    <property type="entry name" value="TYPE I RESTRICTION ENZYME MJAVIII SPECIFICITY SUBUNIT"/>
    <property type="match status" value="1"/>
</dbReference>
<keyword evidence="3" id="KW-0238">DNA-binding</keyword>
<gene>
    <name evidence="5" type="ORF">C3L50_07040</name>
</gene>
<dbReference type="AlphaFoldDB" id="A0A2S5ACT8"/>
<accession>A0A2S5ACT8</accession>
<keyword evidence="5" id="KW-0540">Nuclease</keyword>
<proteinExistence type="inferred from homology"/>
<dbReference type="GO" id="GO:0009307">
    <property type="term" value="P:DNA restriction-modification system"/>
    <property type="evidence" value="ECO:0007669"/>
    <property type="project" value="UniProtKB-KW"/>
</dbReference>
<dbReference type="SUPFAM" id="SSF116734">
    <property type="entry name" value="DNA methylase specificity domain"/>
    <property type="match status" value="2"/>
</dbReference>
<dbReference type="CDD" id="cd17263">
    <property type="entry name" value="RMtype1_S_AbaB8300I-TRD1-CR1_like"/>
    <property type="match status" value="1"/>
</dbReference>
<dbReference type="EMBL" id="PQVG01000003">
    <property type="protein sequence ID" value="POY40391.1"/>
    <property type="molecule type" value="Genomic_DNA"/>
</dbReference>
<dbReference type="GO" id="GO:0004519">
    <property type="term" value="F:endonuclease activity"/>
    <property type="evidence" value="ECO:0007669"/>
    <property type="project" value="UniProtKB-KW"/>
</dbReference>
<dbReference type="InterPro" id="IPR052021">
    <property type="entry name" value="Type-I_RS_S_subunit"/>
</dbReference>
<organism evidence="5 6">
    <name type="scientific">Flavobacterium alvei</name>
    <dbReference type="NCBI Taxonomy" id="2080416"/>
    <lineage>
        <taxon>Bacteria</taxon>
        <taxon>Pseudomonadati</taxon>
        <taxon>Bacteroidota</taxon>
        <taxon>Flavobacteriia</taxon>
        <taxon>Flavobacteriales</taxon>
        <taxon>Flavobacteriaceae</taxon>
        <taxon>Flavobacterium</taxon>
    </lineage>
</organism>
<keyword evidence="2" id="KW-0680">Restriction system</keyword>
<reference evidence="5 6" key="1">
    <citation type="submission" date="2018-01" db="EMBL/GenBank/DDBJ databases">
        <authorList>
            <person name="Gaut B.S."/>
            <person name="Morton B.R."/>
            <person name="Clegg M.T."/>
            <person name="Duvall M.R."/>
        </authorList>
    </citation>
    <scope>NUCLEOTIDE SEQUENCE [LARGE SCALE GENOMIC DNA]</scope>
    <source>
        <strain evidence="5 6">HR-AY</strain>
    </source>
</reference>
<evidence type="ECO:0000259" key="4">
    <source>
        <dbReference type="Pfam" id="PF01420"/>
    </source>
</evidence>
<keyword evidence="5" id="KW-0378">Hydrolase</keyword>
<dbReference type="InterPro" id="IPR044946">
    <property type="entry name" value="Restrct_endonuc_typeI_TRD_sf"/>
</dbReference>
<sequence>METLLPKLRFPKFKVNWKEDIFRDLVKINQGLQIQISERYLTQVKDSHFYITNEFLKEGSDKKYFIKNPTQNVLCDYDDILMTRTGNTGMVVTNVKGAFHNNFFKIDYPKTIDKGFLYYFLTTVKTQNIIKSLAGTSTIPDLNHTDFYKINFTYPSIEEQTKIANFLSSVDEKLNLLKEKKSLLEDYKKGIMQKIFNQEIRFKDDNGNDFEKWQEKSLGEIGTFQTSSIDKLSRNEEEEVFLVNYMNVYRHENINNYSKANLQIVTAKDSQITSCNLKRGDILFTPSSETPDDIGHSVVIFEDLENCVYSYHLMRFRPNIEIDILYSHYFCNNAKVLGQISRLATGSTRFTISVKSFSSIIIDLPSLKEQRKIANFFSAIDEKIELVSSQIQDTQEYKKGLLQQLFV</sequence>
<name>A0A2S5ACT8_9FLAO</name>
<dbReference type="Pfam" id="PF01420">
    <property type="entry name" value="Methylase_S"/>
    <property type="match status" value="2"/>
</dbReference>
<evidence type="ECO:0000313" key="6">
    <source>
        <dbReference type="Proteomes" id="UP000237310"/>
    </source>
</evidence>
<feature type="domain" description="Type I restriction modification DNA specificity" evidence="4">
    <location>
        <begin position="17"/>
        <end position="185"/>
    </location>
</feature>
<comment type="similarity">
    <text evidence="1">Belongs to the type-I restriction system S methylase family.</text>
</comment>
<keyword evidence="5" id="KW-0255">Endonuclease</keyword>
<protein>
    <submittedName>
        <fullName evidence="5">Restriction endonuclease subunit S</fullName>
    </submittedName>
</protein>
<keyword evidence="6" id="KW-1185">Reference proteome</keyword>
<dbReference type="Gene3D" id="1.10.287.1120">
    <property type="entry name" value="Bipartite methylase S protein"/>
    <property type="match status" value="1"/>
</dbReference>
<evidence type="ECO:0000256" key="2">
    <source>
        <dbReference type="ARBA" id="ARBA00022747"/>
    </source>
</evidence>
<dbReference type="Proteomes" id="UP000237310">
    <property type="component" value="Unassembled WGS sequence"/>
</dbReference>
<evidence type="ECO:0000256" key="3">
    <source>
        <dbReference type="ARBA" id="ARBA00023125"/>
    </source>
</evidence>
<dbReference type="Gene3D" id="3.90.220.20">
    <property type="entry name" value="DNA methylase specificity domains"/>
    <property type="match status" value="2"/>
</dbReference>
<evidence type="ECO:0000256" key="1">
    <source>
        <dbReference type="ARBA" id="ARBA00010923"/>
    </source>
</evidence>
<dbReference type="GO" id="GO:0003677">
    <property type="term" value="F:DNA binding"/>
    <property type="evidence" value="ECO:0007669"/>
    <property type="project" value="UniProtKB-KW"/>
</dbReference>